<keyword evidence="3" id="KW-1185">Reference proteome</keyword>
<proteinExistence type="predicted"/>
<feature type="region of interest" description="Disordered" evidence="1">
    <location>
        <begin position="59"/>
        <end position="89"/>
    </location>
</feature>
<evidence type="ECO:0000313" key="3">
    <source>
        <dbReference type="Proteomes" id="UP000887013"/>
    </source>
</evidence>
<dbReference type="OrthoDB" id="8922241at2759"/>
<feature type="region of interest" description="Disordered" evidence="1">
    <location>
        <begin position="1"/>
        <end position="22"/>
    </location>
</feature>
<reference evidence="2" key="1">
    <citation type="submission" date="2020-08" db="EMBL/GenBank/DDBJ databases">
        <title>Multicomponent nature underlies the extraordinary mechanical properties of spider dragline silk.</title>
        <authorList>
            <person name="Kono N."/>
            <person name="Nakamura H."/>
            <person name="Mori M."/>
            <person name="Yoshida Y."/>
            <person name="Ohtoshi R."/>
            <person name="Malay A.D."/>
            <person name="Moran D.A.P."/>
            <person name="Tomita M."/>
            <person name="Numata K."/>
            <person name="Arakawa K."/>
        </authorList>
    </citation>
    <scope>NUCLEOTIDE SEQUENCE</scope>
</reference>
<evidence type="ECO:0008006" key="4">
    <source>
        <dbReference type="Google" id="ProtNLM"/>
    </source>
</evidence>
<dbReference type="AlphaFoldDB" id="A0A8X6MSI4"/>
<protein>
    <recommendedName>
        <fullName evidence="4">C2H2-type domain-containing protein</fullName>
    </recommendedName>
</protein>
<sequence length="155" mass="17406">MADSSLTDCEPMSGADAKNHEKVKDIYPNIYDEKDYANPTDHENMAIFNLTDFEETTDCEMSDSDEMTGVGPCDREKSVSAEGEKQESHTFVVSIGTEDVYKPVEFRKRINQPENTEEQEVAVNSKECFTCELCGRAFNSKYNLALPHKCIPGDS</sequence>
<evidence type="ECO:0000313" key="2">
    <source>
        <dbReference type="EMBL" id="GFS75443.1"/>
    </source>
</evidence>
<organism evidence="2 3">
    <name type="scientific">Nephila pilipes</name>
    <name type="common">Giant wood spider</name>
    <name type="synonym">Nephila maculata</name>
    <dbReference type="NCBI Taxonomy" id="299642"/>
    <lineage>
        <taxon>Eukaryota</taxon>
        <taxon>Metazoa</taxon>
        <taxon>Ecdysozoa</taxon>
        <taxon>Arthropoda</taxon>
        <taxon>Chelicerata</taxon>
        <taxon>Arachnida</taxon>
        <taxon>Araneae</taxon>
        <taxon>Araneomorphae</taxon>
        <taxon>Entelegynae</taxon>
        <taxon>Araneoidea</taxon>
        <taxon>Nephilidae</taxon>
        <taxon>Nephila</taxon>
    </lineage>
</organism>
<dbReference type="Proteomes" id="UP000887013">
    <property type="component" value="Unassembled WGS sequence"/>
</dbReference>
<feature type="compositionally biased region" description="Basic and acidic residues" evidence="1">
    <location>
        <begin position="73"/>
        <end position="88"/>
    </location>
</feature>
<comment type="caution">
    <text evidence="2">The sequence shown here is derived from an EMBL/GenBank/DDBJ whole genome shotgun (WGS) entry which is preliminary data.</text>
</comment>
<accession>A0A8X6MSI4</accession>
<name>A0A8X6MSI4_NEPPI</name>
<gene>
    <name evidence="2" type="ORF">NPIL_177251</name>
</gene>
<dbReference type="EMBL" id="BMAW01001753">
    <property type="protein sequence ID" value="GFS75443.1"/>
    <property type="molecule type" value="Genomic_DNA"/>
</dbReference>
<evidence type="ECO:0000256" key="1">
    <source>
        <dbReference type="SAM" id="MobiDB-lite"/>
    </source>
</evidence>